<feature type="compositionally biased region" description="Polar residues" evidence="1">
    <location>
        <begin position="937"/>
        <end position="952"/>
    </location>
</feature>
<feature type="region of interest" description="Disordered" evidence="1">
    <location>
        <begin position="52"/>
        <end position="79"/>
    </location>
</feature>
<feature type="compositionally biased region" description="Low complexity" evidence="1">
    <location>
        <begin position="202"/>
        <end position="233"/>
    </location>
</feature>
<name>A0AAE0C326_9CHLO</name>
<gene>
    <name evidence="2" type="ORF">CYMTET_43834</name>
</gene>
<feature type="compositionally biased region" description="Pro residues" evidence="1">
    <location>
        <begin position="285"/>
        <end position="325"/>
    </location>
</feature>
<feature type="compositionally biased region" description="Low complexity" evidence="1">
    <location>
        <begin position="54"/>
        <end position="79"/>
    </location>
</feature>
<dbReference type="Proteomes" id="UP001190700">
    <property type="component" value="Unassembled WGS sequence"/>
</dbReference>
<feature type="region of interest" description="Disordered" evidence="1">
    <location>
        <begin position="679"/>
        <end position="741"/>
    </location>
</feature>
<organism evidence="2 3">
    <name type="scientific">Cymbomonas tetramitiformis</name>
    <dbReference type="NCBI Taxonomy" id="36881"/>
    <lineage>
        <taxon>Eukaryota</taxon>
        <taxon>Viridiplantae</taxon>
        <taxon>Chlorophyta</taxon>
        <taxon>Pyramimonadophyceae</taxon>
        <taxon>Pyramimonadales</taxon>
        <taxon>Pyramimonadaceae</taxon>
        <taxon>Cymbomonas</taxon>
    </lineage>
</organism>
<evidence type="ECO:0000313" key="2">
    <source>
        <dbReference type="EMBL" id="KAK3246635.1"/>
    </source>
</evidence>
<proteinExistence type="predicted"/>
<feature type="compositionally biased region" description="Low complexity" evidence="1">
    <location>
        <begin position="240"/>
        <end position="284"/>
    </location>
</feature>
<reference evidence="2 3" key="1">
    <citation type="journal article" date="2015" name="Genome Biol. Evol.">
        <title>Comparative Genomics of a Bacterivorous Green Alga Reveals Evolutionary Causalities and Consequences of Phago-Mixotrophic Mode of Nutrition.</title>
        <authorList>
            <person name="Burns J.A."/>
            <person name="Paasch A."/>
            <person name="Narechania A."/>
            <person name="Kim E."/>
        </authorList>
    </citation>
    <scope>NUCLEOTIDE SEQUENCE [LARGE SCALE GENOMIC DNA]</scope>
    <source>
        <strain evidence="2 3">PLY_AMNH</strain>
    </source>
</reference>
<feature type="region of interest" description="Disordered" evidence="1">
    <location>
        <begin position="923"/>
        <end position="954"/>
    </location>
</feature>
<keyword evidence="3" id="KW-1185">Reference proteome</keyword>
<feature type="region of interest" description="Disordered" evidence="1">
    <location>
        <begin position="190"/>
        <end position="325"/>
    </location>
</feature>
<evidence type="ECO:0000313" key="3">
    <source>
        <dbReference type="Proteomes" id="UP001190700"/>
    </source>
</evidence>
<feature type="region of interest" description="Disordered" evidence="1">
    <location>
        <begin position="782"/>
        <end position="811"/>
    </location>
</feature>
<evidence type="ECO:0000256" key="1">
    <source>
        <dbReference type="SAM" id="MobiDB-lite"/>
    </source>
</evidence>
<feature type="compositionally biased region" description="Low complexity" evidence="1">
    <location>
        <begin position="724"/>
        <end position="736"/>
    </location>
</feature>
<comment type="caution">
    <text evidence="2">The sequence shown here is derived from an EMBL/GenBank/DDBJ whole genome shotgun (WGS) entry which is preliminary data.</text>
</comment>
<protein>
    <submittedName>
        <fullName evidence="2">Uncharacterized protein</fullName>
    </submittedName>
</protein>
<dbReference type="AlphaFoldDB" id="A0AAE0C326"/>
<sequence length="1042" mass="110360">MIPAVLLYISITSQTSRADTPNSLDSKSFYGVELDTFYGLKFNEYQPLLPHPTPLSSTPTSSPTSLPTSAPTTSSPTTTVYSTMQIPGFGEGACRCNDQAMNMYTLSGSAYDTYSECSVYCGPTYACIGLTIDSAWSTCDIITTHTSAQEGTQGSFTAASSDTTCSTPNSVKSQTNTICYYLSPNTSAPTTTFPTIPPTAPPSTETPTVTHTPTTSPSTVTPTITMYPTTVTPSNPPTASPSAAPTATPSTSGPTATHFPTGSPTVSPTFTPTTFNTTAPTFSSPSPPPSPYPPPCPPFPPPPPSPPPAGPSPPLPPAPPPSLPYPPSPRMSLHLHLPQALLLHLPSLPISILTAMAPSPHPLLHLTLPPELPVGPQMPPLLRLLLRFPCLLNPCAVTPPWPPLYPAATFTPVTALPRLTLPSPAAFPSTFTSSPAGAPHFVSGYPDVRWITYSEATLAVQLSEPGYVYYALTFAPADTPTRLEVINGTAAGGLAAAATGSINARSSYMTFSELWSILEAGQAYTVWLVAVDRSSTWSNGAYLTFSTTHAPPPPAPPPVLSAAVSLLQLEGYQQATFQGEVENFVKVMANTSNVGEEWVQVLDAYNVLVNDGGSRHLLQTSTRVQVETEIVVQGEGAAEDVRRRLSRAVSSGQLLADLSTRMPFLTDVIEVGMTLNYPSPSPPPRPLLPPPRPPLHHPLPPPPSPPLPPSPPPPPPPLPPPTTTSPTSASTPPTSAFSTTSRGGLHHTYCLFLHNTRVRASIDHLLEADATLLSEYNGGHGGLPPADNYPDNIEDTLAKSSKGSKKRSPDRSIFAGIRQAVDQPHSSQSARSIYLGSNGHVSQGVEGTMPARLTRPLSTGSGSLRYMPALSGLYEPPSRNISGGLSRSHDELDEIMNWLNVDPVNRHDAGSEQMPPVKVHRLKPLTPDGRPVEGGSDDQTQAQDDFGTTTQPGAKALPWDAIGEVFKTLNIPTSPPSNVHYEIDPPAAHPAPAEVEMGGMALGNQPLVDDRAPRRGSQEWLFGHTMVQADNDDSPVSRLTSL</sequence>
<dbReference type="PANTHER" id="PTHR48148">
    <property type="entry name" value="KERATINOCYTE PROLINE-RICH PROTEIN"/>
    <property type="match status" value="1"/>
</dbReference>
<dbReference type="EMBL" id="LGRX02029618">
    <property type="protein sequence ID" value="KAK3246635.1"/>
    <property type="molecule type" value="Genomic_DNA"/>
</dbReference>
<feature type="compositionally biased region" description="Pro residues" evidence="1">
    <location>
        <begin position="679"/>
        <end position="723"/>
    </location>
</feature>
<dbReference type="PANTHER" id="PTHR48148:SF3">
    <property type="entry name" value="KERATINOCYTE PROLINE-RICH PROTEIN"/>
    <property type="match status" value="1"/>
</dbReference>
<accession>A0AAE0C326</accession>